<gene>
    <name evidence="1" type="ORF">OFY17_11960</name>
</gene>
<keyword evidence="2" id="KW-1185">Reference proteome</keyword>
<dbReference type="EMBL" id="JAOVZB010000005">
    <property type="protein sequence ID" value="MCV2403587.1"/>
    <property type="molecule type" value="Genomic_DNA"/>
</dbReference>
<comment type="caution">
    <text evidence="1">The sequence shown here is derived from an EMBL/GenBank/DDBJ whole genome shotgun (WGS) entry which is preliminary data.</text>
</comment>
<dbReference type="Proteomes" id="UP001209713">
    <property type="component" value="Unassembled WGS sequence"/>
</dbReference>
<protein>
    <submittedName>
        <fullName evidence="1">DUF1289 domain-containing protein</fullName>
    </submittedName>
</protein>
<accession>A0ABT2YUM4</accession>
<name>A0ABT2YUM4_9GAMM</name>
<evidence type="ECO:0000313" key="2">
    <source>
        <dbReference type="Proteomes" id="UP001209713"/>
    </source>
</evidence>
<dbReference type="InterPro" id="IPR010710">
    <property type="entry name" value="DUF1289"/>
</dbReference>
<dbReference type="Pfam" id="PF06945">
    <property type="entry name" value="DUF1289"/>
    <property type="match status" value="1"/>
</dbReference>
<sequence>MKRQKSPCIDACDFSHQKGWCAGCGRTRPECNQWKNMKPYDINKLQKELQKRLGKMAEFRAKNKLKG</sequence>
<proteinExistence type="predicted"/>
<evidence type="ECO:0000313" key="1">
    <source>
        <dbReference type="EMBL" id="MCV2403587.1"/>
    </source>
</evidence>
<organism evidence="1 2">
    <name type="scientific">Marinomonas sargassi</name>
    <dbReference type="NCBI Taxonomy" id="2984494"/>
    <lineage>
        <taxon>Bacteria</taxon>
        <taxon>Pseudomonadati</taxon>
        <taxon>Pseudomonadota</taxon>
        <taxon>Gammaproteobacteria</taxon>
        <taxon>Oceanospirillales</taxon>
        <taxon>Oceanospirillaceae</taxon>
        <taxon>Marinomonas</taxon>
    </lineage>
</organism>
<dbReference type="RefSeq" id="WP_263530965.1">
    <property type="nucleotide sequence ID" value="NZ_JAOVZB010000005.1"/>
</dbReference>
<reference evidence="1 2" key="1">
    <citation type="submission" date="2022-10" db="EMBL/GenBank/DDBJ databases">
        <title>Marinomonas transparenta sp. nov. and Marinomonas sargassi sp. nov., isolated from marine alga (Sargassum natans (L.) Gaillon).</title>
        <authorList>
            <person name="Wang Y."/>
        </authorList>
    </citation>
    <scope>NUCLEOTIDE SEQUENCE [LARGE SCALE GENOMIC DNA]</scope>
    <source>
        <strain evidence="1 2">C2222</strain>
    </source>
</reference>